<keyword evidence="5" id="KW-0472">Membrane</keyword>
<dbReference type="Proteomes" id="UP000837675">
    <property type="component" value="Unassembled WGS sequence"/>
</dbReference>
<evidence type="ECO:0000256" key="4">
    <source>
        <dbReference type="ARBA" id="ARBA00022989"/>
    </source>
</evidence>
<dbReference type="GO" id="GO:0022857">
    <property type="term" value="F:transmembrane transporter activity"/>
    <property type="evidence" value="ECO:0007669"/>
    <property type="project" value="InterPro"/>
</dbReference>
<comment type="subcellular location">
    <subcellularLocation>
        <location evidence="1">Membrane</location>
        <topology evidence="1">Multi-pass membrane protein</topology>
    </subcellularLocation>
</comment>
<reference evidence="6" key="1">
    <citation type="submission" date="2021-06" db="EMBL/GenBank/DDBJ databases">
        <authorList>
            <person name="Nardi T."/>
            <person name="Nardi T."/>
        </authorList>
    </citation>
    <scope>NUCLEOTIDE SEQUENCE</scope>
</reference>
<keyword evidence="4" id="KW-1133">Transmembrane helix</keyword>
<dbReference type="Gene3D" id="1.20.1730.10">
    <property type="entry name" value="Sodium/glucose cotransporter"/>
    <property type="match status" value="1"/>
</dbReference>
<dbReference type="AlphaFoldDB" id="A0A8S4C2B2"/>
<keyword evidence="3" id="KW-0812">Transmembrane</keyword>
<gene>
    <name evidence="6" type="ORF">MHYMCMPASI_00514</name>
</gene>
<evidence type="ECO:0000256" key="5">
    <source>
        <dbReference type="ARBA" id="ARBA00023136"/>
    </source>
</evidence>
<dbReference type="InterPro" id="IPR001734">
    <property type="entry name" value="Na/solute_symporter"/>
</dbReference>
<name>A0A8S4C2B2_9ACAR</name>
<evidence type="ECO:0000256" key="1">
    <source>
        <dbReference type="ARBA" id="ARBA00004141"/>
    </source>
</evidence>
<accession>A0A8S4C2B2</accession>
<proteinExistence type="inferred from homology"/>
<dbReference type="GO" id="GO:0016020">
    <property type="term" value="C:membrane"/>
    <property type="evidence" value="ECO:0007669"/>
    <property type="project" value="UniProtKB-SubCell"/>
</dbReference>
<dbReference type="InterPro" id="IPR038377">
    <property type="entry name" value="Na/Glc_symporter_sf"/>
</dbReference>
<keyword evidence="7" id="KW-1185">Reference proteome</keyword>
<evidence type="ECO:0000256" key="3">
    <source>
        <dbReference type="ARBA" id="ARBA00022692"/>
    </source>
</evidence>
<comment type="caution">
    <text evidence="6">The sequence shown here is derived from an EMBL/GenBank/DDBJ whole genome shotgun (WGS) entry which is preliminary data.</text>
</comment>
<protein>
    <submittedName>
        <fullName evidence="6">Sodium:solute symporter family protein</fullName>
    </submittedName>
</protein>
<dbReference type="PROSITE" id="PS50283">
    <property type="entry name" value="NA_SOLUT_SYMP_3"/>
    <property type="match status" value="1"/>
</dbReference>
<evidence type="ECO:0000313" key="6">
    <source>
        <dbReference type="EMBL" id="CAG7592030.1"/>
    </source>
</evidence>
<evidence type="ECO:0000313" key="7">
    <source>
        <dbReference type="Proteomes" id="UP000837675"/>
    </source>
</evidence>
<sequence length="69" mass="7495">MGIIIKIKEQNLDHPTAFIYFIDNHLAAGAKGLIIAGLLAVVMSTADSWLNNASALYAHEIVNKFVILT</sequence>
<comment type="similarity">
    <text evidence="2">Belongs to the sodium:solute symporter (SSF) (TC 2.A.21) family.</text>
</comment>
<dbReference type="EMBL" id="CAJVAF010000226">
    <property type="protein sequence ID" value="CAG7592030.1"/>
    <property type="molecule type" value="Genomic_DNA"/>
</dbReference>
<evidence type="ECO:0000256" key="2">
    <source>
        <dbReference type="ARBA" id="ARBA00006434"/>
    </source>
</evidence>
<organism evidence="6 7">
    <name type="scientific">Hyalomma marginatum</name>
    <dbReference type="NCBI Taxonomy" id="34627"/>
    <lineage>
        <taxon>Eukaryota</taxon>
        <taxon>Metazoa</taxon>
        <taxon>Ecdysozoa</taxon>
        <taxon>Arthropoda</taxon>
        <taxon>Chelicerata</taxon>
        <taxon>Arachnida</taxon>
        <taxon>Acari</taxon>
        <taxon>Parasitiformes</taxon>
        <taxon>Ixodida</taxon>
        <taxon>Ixodoidea</taxon>
        <taxon>Ixodidae</taxon>
        <taxon>Hyalomminae</taxon>
        <taxon>Hyalomma</taxon>
    </lineage>
</organism>